<feature type="transmembrane region" description="Helical" evidence="1">
    <location>
        <begin position="41"/>
        <end position="64"/>
    </location>
</feature>
<evidence type="ECO:0000313" key="2">
    <source>
        <dbReference type="EMBL" id="PTR20791.1"/>
    </source>
</evidence>
<evidence type="ECO:0000313" key="3">
    <source>
        <dbReference type="Proteomes" id="UP000244060"/>
    </source>
</evidence>
<dbReference type="OrthoDB" id="7159403at2"/>
<evidence type="ECO:0000256" key="1">
    <source>
        <dbReference type="SAM" id="Phobius"/>
    </source>
</evidence>
<protein>
    <submittedName>
        <fullName evidence="2">Uncharacterized protein DUF2798</fullName>
    </submittedName>
</protein>
<name>A0A2T5KEG1_9RHOB</name>
<keyword evidence="1" id="KW-0812">Transmembrane</keyword>
<dbReference type="EMBL" id="QAOT01000001">
    <property type="protein sequence ID" value="PTR20791.1"/>
    <property type="molecule type" value="Genomic_DNA"/>
</dbReference>
<dbReference type="Pfam" id="PF11391">
    <property type="entry name" value="DUF2798"/>
    <property type="match status" value="1"/>
</dbReference>
<keyword evidence="3" id="KW-1185">Reference proteome</keyword>
<accession>A0A2T5KEG1</accession>
<gene>
    <name evidence="2" type="ORF">C8J28_101111</name>
</gene>
<reference evidence="2 3" key="1">
    <citation type="submission" date="2018-04" db="EMBL/GenBank/DDBJ databases">
        <title>Genomic Encyclopedia of Type Strains, Phase III (KMG-III): the genomes of soil and plant-associated and newly described type strains.</title>
        <authorList>
            <person name="Whitman W."/>
        </authorList>
    </citation>
    <scope>NUCLEOTIDE SEQUENCE [LARGE SCALE GENOMIC DNA]</scope>
    <source>
        <strain evidence="2 3">KA25</strain>
    </source>
</reference>
<keyword evidence="1" id="KW-0472">Membrane</keyword>
<dbReference type="Proteomes" id="UP000244060">
    <property type="component" value="Unassembled WGS sequence"/>
</dbReference>
<comment type="caution">
    <text evidence="2">The sequence shown here is derived from an EMBL/GenBank/DDBJ whole genome shotgun (WGS) entry which is preliminary data.</text>
</comment>
<keyword evidence="1" id="KW-1133">Transmembrane helix</keyword>
<dbReference type="RefSeq" id="WP_044247698.1">
    <property type="nucleotide sequence ID" value="NZ_CP089965.1"/>
</dbReference>
<dbReference type="InterPro" id="IPR021529">
    <property type="entry name" value="DUF2798"/>
</dbReference>
<proteinExistence type="predicted"/>
<dbReference type="AlphaFoldDB" id="A0A2T5KEG1"/>
<organism evidence="2 3">
    <name type="scientific">Cereibacter azotoformans</name>
    <dbReference type="NCBI Taxonomy" id="43057"/>
    <lineage>
        <taxon>Bacteria</taxon>
        <taxon>Pseudomonadati</taxon>
        <taxon>Pseudomonadota</taxon>
        <taxon>Alphaproteobacteria</taxon>
        <taxon>Rhodobacterales</taxon>
        <taxon>Paracoccaceae</taxon>
        <taxon>Cereibacter</taxon>
    </lineage>
</organism>
<sequence length="74" mass="7891">MIPARFAPVLFGFILSGLMSAIVSGVATLKAVGLPPGFALQWLGAWLTSWSIAFPSVLVVAPVARRAVDRLVRR</sequence>